<dbReference type="RefSeq" id="WP_189006500.1">
    <property type="nucleotide sequence ID" value="NZ_BMPP01000005.1"/>
</dbReference>
<dbReference type="SUPFAM" id="SSF56300">
    <property type="entry name" value="Metallo-dependent phosphatases"/>
    <property type="match status" value="1"/>
</dbReference>
<organism evidence="2 3">
    <name type="scientific">Deinococcus malanensis</name>
    <dbReference type="NCBI Taxonomy" id="1706855"/>
    <lineage>
        <taxon>Bacteria</taxon>
        <taxon>Thermotogati</taxon>
        <taxon>Deinococcota</taxon>
        <taxon>Deinococci</taxon>
        <taxon>Deinococcales</taxon>
        <taxon>Deinococcaceae</taxon>
        <taxon>Deinococcus</taxon>
    </lineage>
</organism>
<dbReference type="Pfam" id="PF00149">
    <property type="entry name" value="Metallophos"/>
    <property type="match status" value="1"/>
</dbReference>
<keyword evidence="3" id="KW-1185">Reference proteome</keyword>
<protein>
    <recommendedName>
        <fullName evidence="1">Calcineurin-like phosphoesterase domain-containing protein</fullName>
    </recommendedName>
</protein>
<dbReference type="PANTHER" id="PTHR46546">
    <property type="entry name" value="SHEWANELLA-LIKE PROTEIN PHOSPHATASE 1"/>
    <property type="match status" value="1"/>
</dbReference>
<dbReference type="PANTHER" id="PTHR46546:SF4">
    <property type="entry name" value="SHEWANELLA-LIKE PROTEIN PHOSPHATASE 1"/>
    <property type="match status" value="1"/>
</dbReference>
<accession>A0ABQ2EVB6</accession>
<feature type="domain" description="Calcineurin-like phosphoesterase" evidence="1">
    <location>
        <begin position="4"/>
        <end position="217"/>
    </location>
</feature>
<evidence type="ECO:0000313" key="2">
    <source>
        <dbReference type="EMBL" id="GGK23540.1"/>
    </source>
</evidence>
<gene>
    <name evidence="2" type="ORF">GCM10008955_16450</name>
</gene>
<sequence>MSELWVVGDVHGAYDKLRYMLRAAGLIDAEGSWTGRDAHLVFLGDYLDRGPDGAGVVHLVRALEAQAPQDGGRVTALLGNHEVMFLAAMRFRAQDPRDRLGFYEYWAQNGGLERDANGLDADDLNWLSARPVLGRAGPWLLMHADSRMYLRLGGAVEPVNARVASLLSELDADAWGEFLNAFAERHAFVLTGGEEVAAQTLRTFGALRLVHGHTPVYVLRDEHLYGPARGAGTPLLYAGKQALAMDSGMAYYEEAGFIARLGAHGLGEVVSVDERV</sequence>
<proteinExistence type="predicted"/>
<dbReference type="Gene3D" id="3.60.21.10">
    <property type="match status" value="1"/>
</dbReference>
<reference evidence="3" key="1">
    <citation type="journal article" date="2019" name="Int. J. Syst. Evol. Microbiol.">
        <title>The Global Catalogue of Microorganisms (GCM) 10K type strain sequencing project: providing services to taxonomists for standard genome sequencing and annotation.</title>
        <authorList>
            <consortium name="The Broad Institute Genomics Platform"/>
            <consortium name="The Broad Institute Genome Sequencing Center for Infectious Disease"/>
            <person name="Wu L."/>
            <person name="Ma J."/>
        </authorList>
    </citation>
    <scope>NUCLEOTIDE SEQUENCE [LARGE SCALE GENOMIC DNA]</scope>
    <source>
        <strain evidence="3">JCM 30331</strain>
    </source>
</reference>
<dbReference type="PRINTS" id="PR00114">
    <property type="entry name" value="STPHPHTASE"/>
</dbReference>
<dbReference type="InterPro" id="IPR004843">
    <property type="entry name" value="Calcineurin-like_PHP"/>
</dbReference>
<dbReference type="InterPro" id="IPR029052">
    <property type="entry name" value="Metallo-depent_PP-like"/>
</dbReference>
<dbReference type="InterPro" id="IPR006186">
    <property type="entry name" value="Ser/Thr-sp_prot-phosphatase"/>
</dbReference>
<name>A0ABQ2EVB6_9DEIO</name>
<evidence type="ECO:0000259" key="1">
    <source>
        <dbReference type="Pfam" id="PF00149"/>
    </source>
</evidence>
<dbReference type="EMBL" id="BMPP01000005">
    <property type="protein sequence ID" value="GGK23540.1"/>
    <property type="molecule type" value="Genomic_DNA"/>
</dbReference>
<evidence type="ECO:0000313" key="3">
    <source>
        <dbReference type="Proteomes" id="UP000647587"/>
    </source>
</evidence>
<comment type="caution">
    <text evidence="2">The sequence shown here is derived from an EMBL/GenBank/DDBJ whole genome shotgun (WGS) entry which is preliminary data.</text>
</comment>
<dbReference type="Proteomes" id="UP000647587">
    <property type="component" value="Unassembled WGS sequence"/>
</dbReference>